<dbReference type="GO" id="GO:0005737">
    <property type="term" value="C:cytoplasm"/>
    <property type="evidence" value="ECO:0007669"/>
    <property type="project" value="UniProtKB-SubCell"/>
</dbReference>
<dbReference type="PROSITE" id="PS50003">
    <property type="entry name" value="PH_DOMAIN"/>
    <property type="match status" value="1"/>
</dbReference>
<organism evidence="16 17">
    <name type="scientific">Alligator sinensis</name>
    <name type="common">Chinese alligator</name>
    <dbReference type="NCBI Taxonomy" id="38654"/>
    <lineage>
        <taxon>Eukaryota</taxon>
        <taxon>Metazoa</taxon>
        <taxon>Chordata</taxon>
        <taxon>Craniata</taxon>
        <taxon>Vertebrata</taxon>
        <taxon>Euteleostomi</taxon>
        <taxon>Archelosauria</taxon>
        <taxon>Archosauria</taxon>
        <taxon>Crocodylia</taxon>
        <taxon>Alligatoridae</taxon>
        <taxon>Alligatorinae</taxon>
        <taxon>Alligator</taxon>
    </lineage>
</organism>
<dbReference type="GO" id="GO:0007165">
    <property type="term" value="P:signal transduction"/>
    <property type="evidence" value="ECO:0007669"/>
    <property type="project" value="InterPro"/>
</dbReference>
<keyword evidence="6" id="KW-0254">Endocytosis</keyword>
<dbReference type="GO" id="GO:0015629">
    <property type="term" value="C:actin cytoskeleton"/>
    <property type="evidence" value="ECO:0007669"/>
    <property type="project" value="TreeGrafter"/>
</dbReference>
<dbReference type="GO" id="GO:0043195">
    <property type="term" value="C:terminal bouton"/>
    <property type="evidence" value="ECO:0007669"/>
    <property type="project" value="TreeGrafter"/>
</dbReference>
<dbReference type="CTD" id="4983"/>
<evidence type="ECO:0000256" key="8">
    <source>
        <dbReference type="ARBA" id="ARBA00023018"/>
    </source>
</evidence>
<dbReference type="InterPro" id="IPR004148">
    <property type="entry name" value="BAR_dom"/>
</dbReference>
<gene>
    <name evidence="17" type="primary">OPHN1</name>
</gene>
<feature type="compositionally biased region" description="Basic and acidic residues" evidence="13">
    <location>
        <begin position="709"/>
        <end position="720"/>
    </location>
</feature>
<dbReference type="InterPro" id="IPR001849">
    <property type="entry name" value="PH_domain"/>
</dbReference>
<dbReference type="InterPro" id="IPR008936">
    <property type="entry name" value="Rho_GTPase_activation_prot"/>
</dbReference>
<dbReference type="InterPro" id="IPR047267">
    <property type="entry name" value="OPHN1_BAR"/>
</dbReference>
<dbReference type="InterPro" id="IPR000198">
    <property type="entry name" value="RhoGAP_dom"/>
</dbReference>
<proteinExistence type="predicted"/>
<dbReference type="InterPro" id="IPR047225">
    <property type="entry name" value="PH_GRAF"/>
</dbReference>
<dbReference type="GO" id="GO:0051966">
    <property type="term" value="P:regulation of synaptic transmission, glutamatergic"/>
    <property type="evidence" value="ECO:0007669"/>
    <property type="project" value="TreeGrafter"/>
</dbReference>
<dbReference type="GO" id="GO:0030036">
    <property type="term" value="P:actin cytoskeleton organization"/>
    <property type="evidence" value="ECO:0007669"/>
    <property type="project" value="TreeGrafter"/>
</dbReference>
<dbReference type="PANTHER" id="PTHR12552:SF2">
    <property type="entry name" value="OLIGOPHRENIN-1"/>
    <property type="match status" value="1"/>
</dbReference>
<evidence type="ECO:0000256" key="1">
    <source>
        <dbReference type="ARBA" id="ARBA00004279"/>
    </source>
</evidence>
<dbReference type="eggNOG" id="KOG1451">
    <property type="taxonomic scope" value="Eukaryota"/>
</dbReference>
<evidence type="ECO:0000256" key="12">
    <source>
        <dbReference type="ARBA" id="ARBA00046981"/>
    </source>
</evidence>
<protein>
    <recommendedName>
        <fullName evidence="11">Oligophrenin-1</fullName>
    </recommendedName>
</protein>
<dbReference type="FunFam" id="1.20.1270.60:FF:000001">
    <property type="entry name" value="Rho GTPase-activating protein 26"/>
    <property type="match status" value="1"/>
</dbReference>
<feature type="region of interest" description="Disordered" evidence="13">
    <location>
        <begin position="1"/>
        <end position="61"/>
    </location>
</feature>
<keyword evidence="16" id="KW-1185">Reference proteome</keyword>
<dbReference type="CDD" id="cd07633">
    <property type="entry name" value="BAR_OPHN1"/>
    <property type="match status" value="1"/>
</dbReference>
<dbReference type="CDD" id="cd04374">
    <property type="entry name" value="RhoGAP_Graf"/>
    <property type="match status" value="1"/>
</dbReference>
<name>A0A1U7RB52_ALLSI</name>
<dbReference type="GO" id="GO:0005096">
    <property type="term" value="F:GTPase activator activity"/>
    <property type="evidence" value="ECO:0007669"/>
    <property type="project" value="UniProtKB-KW"/>
</dbReference>
<evidence type="ECO:0000259" key="15">
    <source>
        <dbReference type="PROSITE" id="PS50238"/>
    </source>
</evidence>
<keyword evidence="4" id="KW-0343">GTPase activation</keyword>
<dbReference type="PANTHER" id="PTHR12552">
    <property type="entry name" value="OLIGOPHRENIN 1"/>
    <property type="match status" value="1"/>
</dbReference>
<dbReference type="InterPro" id="IPR027267">
    <property type="entry name" value="AH/BAR_dom_sf"/>
</dbReference>
<dbReference type="InterPro" id="IPR047234">
    <property type="entry name" value="GRAF_fam"/>
</dbReference>
<keyword evidence="9" id="KW-0966">Cell projection</keyword>
<evidence type="ECO:0000256" key="5">
    <source>
        <dbReference type="ARBA" id="ARBA00022490"/>
    </source>
</evidence>
<dbReference type="SUPFAM" id="SSF48350">
    <property type="entry name" value="GTPase activation domain, GAP"/>
    <property type="match status" value="1"/>
</dbReference>
<comment type="subunit">
    <text evidence="12">Interacts with HOMER1. Interacts with AMPA receptor complexes. Interacts with SH3GL2 (endophilin-A1). Interacts (via C-terminus) with NR1D1.</text>
</comment>
<dbReference type="Pfam" id="PF16746">
    <property type="entry name" value="BAR_3"/>
    <property type="match status" value="1"/>
</dbReference>
<evidence type="ECO:0000256" key="4">
    <source>
        <dbReference type="ARBA" id="ARBA00022468"/>
    </source>
</evidence>
<evidence type="ECO:0000313" key="17">
    <source>
        <dbReference type="RefSeq" id="XP_006020562.2"/>
    </source>
</evidence>
<dbReference type="SUPFAM" id="SSF103657">
    <property type="entry name" value="BAR/IMD domain-like"/>
    <property type="match status" value="1"/>
</dbReference>
<evidence type="ECO:0000256" key="13">
    <source>
        <dbReference type="SAM" id="MobiDB-lite"/>
    </source>
</evidence>
<feature type="compositionally biased region" description="Basic and acidic residues" evidence="13">
    <location>
        <begin position="778"/>
        <end position="796"/>
    </location>
</feature>
<reference evidence="17" key="1">
    <citation type="submission" date="2025-08" db="UniProtKB">
        <authorList>
            <consortium name="RefSeq"/>
        </authorList>
    </citation>
    <scope>IDENTIFICATION</scope>
</reference>
<evidence type="ECO:0000256" key="9">
    <source>
        <dbReference type="ARBA" id="ARBA00023273"/>
    </source>
</evidence>
<dbReference type="Gene3D" id="1.20.1270.60">
    <property type="entry name" value="Arfaptin homology (AH) domain/BAR domain"/>
    <property type="match status" value="1"/>
</dbReference>
<keyword evidence="8" id="KW-0770">Synapse</keyword>
<feature type="region of interest" description="Disordered" evidence="13">
    <location>
        <begin position="670"/>
        <end position="720"/>
    </location>
</feature>
<feature type="domain" description="PH" evidence="14">
    <location>
        <begin position="329"/>
        <end position="432"/>
    </location>
</feature>
<feature type="compositionally biased region" description="Pro residues" evidence="13">
    <location>
        <begin position="25"/>
        <end position="37"/>
    </location>
</feature>
<keyword evidence="5" id="KW-0963">Cytoplasm</keyword>
<feature type="compositionally biased region" description="Polar residues" evidence="13">
    <location>
        <begin position="679"/>
        <end position="693"/>
    </location>
</feature>
<feature type="region of interest" description="Disordered" evidence="13">
    <location>
        <begin position="764"/>
        <end position="865"/>
    </location>
</feature>
<dbReference type="InParanoid" id="A0A1U7RB52"/>
<dbReference type="GO" id="GO:1901799">
    <property type="term" value="P:negative regulation of proteasomal protein catabolic process"/>
    <property type="evidence" value="ECO:0007669"/>
    <property type="project" value="TreeGrafter"/>
</dbReference>
<feature type="domain" description="Rho-GAP" evidence="15">
    <location>
        <begin position="444"/>
        <end position="628"/>
    </location>
</feature>
<evidence type="ECO:0000256" key="7">
    <source>
        <dbReference type="ARBA" id="ARBA00022902"/>
    </source>
</evidence>
<evidence type="ECO:0000256" key="10">
    <source>
        <dbReference type="ARBA" id="ARBA00034106"/>
    </source>
</evidence>
<dbReference type="STRING" id="38654.A0A1U7RB52"/>
<dbReference type="SMART" id="SM00233">
    <property type="entry name" value="PH"/>
    <property type="match status" value="1"/>
</dbReference>
<comment type="subcellular location">
    <subcellularLocation>
        <location evidence="1">Cell projection</location>
        <location evidence="1">Dendrite</location>
    </subcellularLocation>
    <subcellularLocation>
        <location evidence="3">Cell projection</location>
        <location evidence="3">Dendritic spine</location>
    </subcellularLocation>
    <subcellularLocation>
        <location evidence="2">Cytoplasm</location>
    </subcellularLocation>
    <subcellularLocation>
        <location evidence="10">Presynapse</location>
    </subcellularLocation>
</comment>
<sequence>MRRGMREGSAPSASPAGQGRSSQYPPSPAATCPPAPAPGLTAPQQPLPASAGTRPRVAVESARAMGHPPLEFSDCYLDSPDFRERLKCYEQELERTNKFIKDVIKDGNSLISAIKNYSSAVQKFSQTLQSFQFDFIGDTLTDDEINIAESFKEFAELLQEVELERSMMVQNASDLLIKPLENFRKEQIGFTKERKKKFEKDGEKFYSMLDRHLHLSSKKKESQLQEADLVVDKERHNFFESSLEYVYQIQEVQESKKFSIVEPVLAFLHSLFTYNNLTVELTQDFLPYKQQLQLSVQNTRNHFSSTREELEDLKKRMKEAPLTCKLPGQPTIEGYLYTQEKWALGISWVKYYCQYEKETKTLRMTPMEQKPGAKQGTLDLTLKSCVRRKTDSIDKRFCFDIETNERPATITLQALSEANRRLWMEAMDGKEPIYHSPITKQEEMELNEVGFKFVRKCINAVETKGIITEGVYRTVGSNIQVQKLLNAFFDPKCPGNVDLQSSDWDIKTITSSLKFYLRNLSEPVMTYKLHKELVLAAKSENLDYRLGAIHSLVYKLPDKNREMLELLIRHLVNVCEHSRENLMSPSNMGVIFGPTLMRAQEDTVAAMMNIKFQNIVVEILIEHFEKIYSGPPEENAAPPVPPPRVAARRHKPITISKRPLRERPVFFGGSVEENEGDSHNQTPNGTIICNSTEAPKPLHRNRMPMPRAGEADPGRPGSDHKLEQYLEVDVGKLVSKLQDGGSKVASKAANGMVTGTAALKTTTLHTKRPAPRPVVYSKEGDYDSFTKARSHGDKPVITRPPVRPPDPPCRAPTPQKLEQKPELIAGGAEEMPSSVVASRTKFFETASQRTSSSSSPQGRLPNDES</sequence>
<dbReference type="FunFam" id="1.10.555.10:FF:000008">
    <property type="entry name" value="Rho GTPase-activating protein 42"/>
    <property type="match status" value="1"/>
</dbReference>
<dbReference type="AlphaFoldDB" id="A0A1U7RB52"/>
<dbReference type="RefSeq" id="XP_006020562.2">
    <property type="nucleotide sequence ID" value="XM_006020500.3"/>
</dbReference>
<keyword evidence="7" id="KW-0524">Neurogenesis</keyword>
<feature type="compositionally biased region" description="Low complexity" evidence="13">
    <location>
        <begin position="38"/>
        <end position="49"/>
    </location>
</feature>
<dbReference type="Pfam" id="PF00620">
    <property type="entry name" value="RhoGAP"/>
    <property type="match status" value="1"/>
</dbReference>
<evidence type="ECO:0000313" key="16">
    <source>
        <dbReference type="Proteomes" id="UP000189705"/>
    </source>
</evidence>
<dbReference type="PROSITE" id="PS50238">
    <property type="entry name" value="RHOGAP"/>
    <property type="match status" value="1"/>
</dbReference>
<dbReference type="FunFam" id="2.30.29.30:FF:000183">
    <property type="entry name" value="Oligophrenin 1"/>
    <property type="match status" value="1"/>
</dbReference>
<dbReference type="Pfam" id="PF00169">
    <property type="entry name" value="PH"/>
    <property type="match status" value="1"/>
</dbReference>
<dbReference type="Gene3D" id="1.10.555.10">
    <property type="entry name" value="Rho GTPase activation protein"/>
    <property type="match status" value="1"/>
</dbReference>
<accession>A0A1U7RB52</accession>
<dbReference type="GO" id="GO:0048488">
    <property type="term" value="P:synaptic vesicle endocytosis"/>
    <property type="evidence" value="ECO:0007669"/>
    <property type="project" value="TreeGrafter"/>
</dbReference>
<dbReference type="Gene3D" id="2.30.29.30">
    <property type="entry name" value="Pleckstrin-homology domain (PH domain)/Phosphotyrosine-binding domain (PTB)"/>
    <property type="match status" value="1"/>
</dbReference>
<dbReference type="SUPFAM" id="SSF50729">
    <property type="entry name" value="PH domain-like"/>
    <property type="match status" value="1"/>
</dbReference>
<dbReference type="GeneID" id="102372218"/>
<evidence type="ECO:0000256" key="11">
    <source>
        <dbReference type="ARBA" id="ARBA00034878"/>
    </source>
</evidence>
<dbReference type="GO" id="GO:0030100">
    <property type="term" value="P:regulation of endocytosis"/>
    <property type="evidence" value="ECO:0007669"/>
    <property type="project" value="TreeGrafter"/>
</dbReference>
<dbReference type="InterPro" id="IPR011993">
    <property type="entry name" value="PH-like_dom_sf"/>
</dbReference>
<evidence type="ECO:0000256" key="6">
    <source>
        <dbReference type="ARBA" id="ARBA00022583"/>
    </source>
</evidence>
<feature type="compositionally biased region" description="Pro residues" evidence="13">
    <location>
        <begin position="801"/>
        <end position="811"/>
    </location>
</feature>
<dbReference type="GO" id="GO:0043197">
    <property type="term" value="C:dendritic spine"/>
    <property type="evidence" value="ECO:0007669"/>
    <property type="project" value="UniProtKB-SubCell"/>
</dbReference>
<dbReference type="CDD" id="cd01249">
    <property type="entry name" value="BAR-PH_GRAF_family"/>
    <property type="match status" value="1"/>
</dbReference>
<evidence type="ECO:0000256" key="2">
    <source>
        <dbReference type="ARBA" id="ARBA00004496"/>
    </source>
</evidence>
<dbReference type="KEGG" id="asn:102372218"/>
<dbReference type="SMART" id="SM00324">
    <property type="entry name" value="RhoGAP"/>
    <property type="match status" value="1"/>
</dbReference>
<dbReference type="Proteomes" id="UP000189705">
    <property type="component" value="Unplaced"/>
</dbReference>
<evidence type="ECO:0000259" key="14">
    <source>
        <dbReference type="PROSITE" id="PS50003"/>
    </source>
</evidence>
<evidence type="ECO:0000256" key="3">
    <source>
        <dbReference type="ARBA" id="ARBA00004552"/>
    </source>
</evidence>
<dbReference type="GO" id="GO:0007399">
    <property type="term" value="P:nervous system development"/>
    <property type="evidence" value="ECO:0007669"/>
    <property type="project" value="UniProtKB-KW"/>
</dbReference>